<organism evidence="1 2">
    <name type="scientific">Prauserella cavernicola</name>
    <dbReference type="NCBI Taxonomy" id="2800127"/>
    <lineage>
        <taxon>Bacteria</taxon>
        <taxon>Bacillati</taxon>
        <taxon>Actinomycetota</taxon>
        <taxon>Actinomycetes</taxon>
        <taxon>Pseudonocardiales</taxon>
        <taxon>Pseudonocardiaceae</taxon>
        <taxon>Prauserella</taxon>
    </lineage>
</organism>
<reference evidence="1" key="1">
    <citation type="submission" date="2020-12" db="EMBL/GenBank/DDBJ databases">
        <title>Prauserella sp. ASG 168, a novel actinomycete isolated from cave rock.</title>
        <authorList>
            <person name="Suriyachadkun C."/>
        </authorList>
    </citation>
    <scope>NUCLEOTIDE SEQUENCE</scope>
    <source>
        <strain evidence="1">ASG 168</strain>
    </source>
</reference>
<protein>
    <submittedName>
        <fullName evidence="1">Uncharacterized protein</fullName>
    </submittedName>
</protein>
<evidence type="ECO:0000313" key="2">
    <source>
        <dbReference type="Proteomes" id="UP000635245"/>
    </source>
</evidence>
<proteinExistence type="predicted"/>
<evidence type="ECO:0000313" key="1">
    <source>
        <dbReference type="EMBL" id="MBK1785137.1"/>
    </source>
</evidence>
<sequence>MAGTALTVRMRIDGVRDTLQALQAMPKDANEQLRERSMALATVLAEDAALSGRAEGAQAALVAGTVKARRDRVPVVEAGGTKRLGRNKAPAWALLFGSVFGMNRRSGWFGAPRFREATGRQYRPHGGQDAYWFFPVIEANQARIAREWNAAASEIARKFGRGG</sequence>
<dbReference type="Proteomes" id="UP000635245">
    <property type="component" value="Unassembled WGS sequence"/>
</dbReference>
<dbReference type="RefSeq" id="WP_200318035.1">
    <property type="nucleotide sequence ID" value="NZ_JAENJH010000002.1"/>
</dbReference>
<accession>A0A934QN92</accession>
<dbReference type="AlphaFoldDB" id="A0A934QN92"/>
<name>A0A934QN92_9PSEU</name>
<comment type="caution">
    <text evidence="1">The sequence shown here is derived from an EMBL/GenBank/DDBJ whole genome shotgun (WGS) entry which is preliminary data.</text>
</comment>
<keyword evidence="2" id="KW-1185">Reference proteome</keyword>
<dbReference type="EMBL" id="JAENJH010000002">
    <property type="protein sequence ID" value="MBK1785137.1"/>
    <property type="molecule type" value="Genomic_DNA"/>
</dbReference>
<gene>
    <name evidence="1" type="ORF">JHE00_12450</name>
</gene>